<name>C8WUB1_ALIAD</name>
<keyword evidence="1" id="KW-0812">Transmembrane</keyword>
<evidence type="ECO:0008006" key="4">
    <source>
        <dbReference type="Google" id="ProtNLM"/>
    </source>
</evidence>
<reference evidence="3" key="1">
    <citation type="submission" date="2009-09" db="EMBL/GenBank/DDBJ databases">
        <title>The complete chromosome of Alicyclobacillus acidocaldarius subsp. acidocaldarius DSM 446.</title>
        <authorList>
            <consortium name="US DOE Joint Genome Institute (JGI-PGF)"/>
            <person name="Lucas S."/>
            <person name="Copeland A."/>
            <person name="Lapidus A."/>
            <person name="Glavina del Rio T."/>
            <person name="Dalin E."/>
            <person name="Tice H."/>
            <person name="Bruce D."/>
            <person name="Goodwin L."/>
            <person name="Pitluck S."/>
            <person name="Kyrpides N."/>
            <person name="Mavromatis K."/>
            <person name="Ivanova N."/>
            <person name="Ovchinnikova G."/>
            <person name="Chertkov O."/>
            <person name="Sims D."/>
            <person name="Brettin T."/>
            <person name="Detter J.C."/>
            <person name="Han C."/>
            <person name="Larimer F."/>
            <person name="Land M."/>
            <person name="Hauser L."/>
            <person name="Markowitz V."/>
            <person name="Cheng J.-F."/>
            <person name="Hugenholtz P."/>
            <person name="Woyke T."/>
            <person name="Wu D."/>
            <person name="Pukall R."/>
            <person name="Klenk H.-P."/>
            <person name="Eisen J.A."/>
        </authorList>
    </citation>
    <scope>NUCLEOTIDE SEQUENCE [LARGE SCALE GENOMIC DNA]</scope>
    <source>
        <strain evidence="3">ATCC 27009 / DSM 446 / BCRC 14685 / JCM 5260 / KCTC 1825 / NBRC 15652 / NCIMB 11725 / NRRL B-14509 / 104-IA</strain>
    </source>
</reference>
<evidence type="ECO:0000313" key="3">
    <source>
        <dbReference type="Proteomes" id="UP000001917"/>
    </source>
</evidence>
<dbReference type="HOGENOM" id="CLU_205161_9_1_9"/>
<dbReference type="EMBL" id="CP001727">
    <property type="protein sequence ID" value="ACV57874.1"/>
    <property type="molecule type" value="Genomic_DNA"/>
</dbReference>
<evidence type="ECO:0000313" key="2">
    <source>
        <dbReference type="EMBL" id="ACV57874.1"/>
    </source>
</evidence>
<gene>
    <name evidence="2" type="ordered locus">Aaci_0832</name>
</gene>
<keyword evidence="1" id="KW-0472">Membrane</keyword>
<keyword evidence="3" id="KW-1185">Reference proteome</keyword>
<dbReference type="Proteomes" id="UP000001917">
    <property type="component" value="Chromosome"/>
</dbReference>
<dbReference type="Pfam" id="PF16935">
    <property type="entry name" value="Hol_Tox"/>
    <property type="match status" value="1"/>
</dbReference>
<organism evidence="2 3">
    <name type="scientific">Alicyclobacillus acidocaldarius subsp. acidocaldarius (strain ATCC 27009 / DSM 446 / BCRC 14685 / JCM 5260 / KCTC 1825 / NBRC 15652 / NCIMB 11725 / NRRL B-14509 / 104-IA)</name>
    <name type="common">Bacillus acidocaldarius</name>
    <dbReference type="NCBI Taxonomy" id="521098"/>
    <lineage>
        <taxon>Bacteria</taxon>
        <taxon>Bacillati</taxon>
        <taxon>Bacillota</taxon>
        <taxon>Bacilli</taxon>
        <taxon>Bacillales</taxon>
        <taxon>Alicyclobacillaceae</taxon>
        <taxon>Alicyclobacillus</taxon>
    </lineage>
</organism>
<keyword evidence="1" id="KW-1133">Transmembrane helix</keyword>
<evidence type="ECO:0000256" key="1">
    <source>
        <dbReference type="SAM" id="Phobius"/>
    </source>
</evidence>
<dbReference type="RefSeq" id="WP_012810229.1">
    <property type="nucleotide sequence ID" value="NC_013205.1"/>
</dbReference>
<protein>
    <recommendedName>
        <fullName evidence="4">Holin-like toxin</fullName>
    </recommendedName>
</protein>
<proteinExistence type="predicted"/>
<dbReference type="KEGG" id="aac:Aaci_0832"/>
<dbReference type="AlphaFoldDB" id="C8WUB1"/>
<dbReference type="InterPro" id="IPR031616">
    <property type="entry name" value="BsrE-like"/>
</dbReference>
<accession>C8WUB1</accession>
<feature type="transmembrane region" description="Helical" evidence="1">
    <location>
        <begin position="6"/>
        <end position="31"/>
    </location>
</feature>
<reference evidence="2 3" key="2">
    <citation type="journal article" date="2010" name="Stand. Genomic Sci.">
        <title>Complete genome sequence of Alicyclobacillus acidocaldarius type strain (104-IA).</title>
        <authorList>
            <person name="Mavromatis K."/>
            <person name="Sikorski J."/>
            <person name="Lapidus A."/>
            <person name="Glavina Del Rio T."/>
            <person name="Copeland A."/>
            <person name="Tice H."/>
            <person name="Cheng J.F."/>
            <person name="Lucas S."/>
            <person name="Chen F."/>
            <person name="Nolan M."/>
            <person name="Bruce D."/>
            <person name="Goodwin L."/>
            <person name="Pitluck S."/>
            <person name="Ivanova N."/>
            <person name="Ovchinnikova G."/>
            <person name="Pati A."/>
            <person name="Chen A."/>
            <person name="Palaniappan K."/>
            <person name="Land M."/>
            <person name="Hauser L."/>
            <person name="Chang Y.J."/>
            <person name="Jeffries C.D."/>
            <person name="Chain P."/>
            <person name="Meincke L."/>
            <person name="Sims D."/>
            <person name="Chertkov O."/>
            <person name="Han C."/>
            <person name="Brettin T."/>
            <person name="Detter J.C."/>
            <person name="Wahrenburg C."/>
            <person name="Rohde M."/>
            <person name="Pukall R."/>
            <person name="Goker M."/>
            <person name="Bristow J."/>
            <person name="Eisen J.A."/>
            <person name="Markowitz V."/>
            <person name="Hugenholtz P."/>
            <person name="Klenk H.P."/>
            <person name="Kyrpides N.C."/>
        </authorList>
    </citation>
    <scope>NUCLEOTIDE SEQUENCE [LARGE SCALE GENOMIC DNA]</scope>
    <source>
        <strain evidence="3">ATCC 27009 / DSM 446 / BCRC 14685 / JCM 5260 / KCTC 1825 / NBRC 15652 / NCIMB 11725 / NRRL B-14509 / 104-IA</strain>
    </source>
</reference>
<sequence length="34" mass="3625">MTVADALSLLIQFGSFVMTCLSLVVALVLALTRK</sequence>